<name>A0AAN8F936_TRICO</name>
<evidence type="ECO:0000313" key="2">
    <source>
        <dbReference type="EMBL" id="KAK5975246.1"/>
    </source>
</evidence>
<evidence type="ECO:0000313" key="3">
    <source>
        <dbReference type="Proteomes" id="UP001331761"/>
    </source>
</evidence>
<feature type="signal peptide" evidence="1">
    <location>
        <begin position="1"/>
        <end position="20"/>
    </location>
</feature>
<protein>
    <recommendedName>
        <fullName evidence="4">Secreted protein</fullName>
    </recommendedName>
</protein>
<reference evidence="2 3" key="1">
    <citation type="submission" date="2019-10" db="EMBL/GenBank/DDBJ databases">
        <title>Assembly and Annotation for the nematode Trichostrongylus colubriformis.</title>
        <authorList>
            <person name="Martin J."/>
        </authorList>
    </citation>
    <scope>NUCLEOTIDE SEQUENCE [LARGE SCALE GENOMIC DNA]</scope>
    <source>
        <strain evidence="2">G859</strain>
        <tissue evidence="2">Whole worm</tissue>
    </source>
</reference>
<sequence>MREVLLRILCIASVIVPAYQQVEQLRFCERYVECAAVATLEERLCLGNSRLRPYWLPEAMDKNNCHVKLRNDYITLEKMEQDLDQQLAQCLQQNTAPSAVGSGTCNMRTLESSSRFSYGRTINYVPTHCFTGVQRRIERECGRVRDCCSALSRCSSITTDSSLAKLTQEIRLGMRKRAEDCRKGLPVVPLPLPAGYNQDVGFDPSSTRGGNVNVRFTEVGQSGGYDSDNVEKAVDGNINVHFSPIETNGLNQPEEDVGMVSNPVPNREEYAKVYFNRMSNGQGQSTAQFTKQDGSLILSAKPELSFPDDNMKVIKDGVVMVNVHQGAAHQGPSSVASHEEAFEHALQNTNKYKATMKELNNGDTARETLNSFLRAGQAAEAETPVKVVSSGPVVTVAVASAIPKASGSLRSLQMVNDDDDPANGDIVTSAPVIFVGNENKPEVSHRSGHCVERVMKAQTQKLQQILTMLGENKDSPDMHEIKVLIDEWHNKFRKTVIMAKEKTTEVEISKALENLIKQFDRVNLDLIKSQVNATFGENDYPDDDAAVFDTECDPLLVSEILDAQIRQQEKTEEDGVRKLLFSGGEGSLNVDNPSTIVEKVSDTSKPVSDETIIRDWSNQDYKRELEEYKKEHHINATSQPRNETACDLYMRCRNQMHMAVDSCAWRFANSKILPSLAESAESLLYRAEELCDPAEQPAYEELYELMIKRNSRLRDCLDEKNEKFFATEICLPYSPVDHLIYGSAFLRLLSEEYKQSTDCFRDANLIQEKCSKLRECCPNFDSCRQETMDVNLEQAIISKTARMNEDKQNCLKAKAREAFKNTLRDLLGKGSRETLQKLKRGEMNLDLKRGAQVLARFR</sequence>
<gene>
    <name evidence="2" type="ORF">GCK32_003868</name>
</gene>
<proteinExistence type="predicted"/>
<keyword evidence="1" id="KW-0732">Signal</keyword>
<organism evidence="2 3">
    <name type="scientific">Trichostrongylus colubriformis</name>
    <name type="common">Black scour worm</name>
    <dbReference type="NCBI Taxonomy" id="6319"/>
    <lineage>
        <taxon>Eukaryota</taxon>
        <taxon>Metazoa</taxon>
        <taxon>Ecdysozoa</taxon>
        <taxon>Nematoda</taxon>
        <taxon>Chromadorea</taxon>
        <taxon>Rhabditida</taxon>
        <taxon>Rhabditina</taxon>
        <taxon>Rhabditomorpha</taxon>
        <taxon>Strongyloidea</taxon>
        <taxon>Trichostrongylidae</taxon>
        <taxon>Trichostrongylus</taxon>
    </lineage>
</organism>
<dbReference type="EMBL" id="WIXE01013261">
    <property type="protein sequence ID" value="KAK5975246.1"/>
    <property type="molecule type" value="Genomic_DNA"/>
</dbReference>
<evidence type="ECO:0000256" key="1">
    <source>
        <dbReference type="SAM" id="SignalP"/>
    </source>
</evidence>
<comment type="caution">
    <text evidence="2">The sequence shown here is derived from an EMBL/GenBank/DDBJ whole genome shotgun (WGS) entry which is preliminary data.</text>
</comment>
<dbReference type="AlphaFoldDB" id="A0AAN8F936"/>
<keyword evidence="3" id="KW-1185">Reference proteome</keyword>
<dbReference type="Proteomes" id="UP001331761">
    <property type="component" value="Unassembled WGS sequence"/>
</dbReference>
<feature type="chain" id="PRO_5042992639" description="Secreted protein" evidence="1">
    <location>
        <begin position="21"/>
        <end position="858"/>
    </location>
</feature>
<accession>A0AAN8F936</accession>
<evidence type="ECO:0008006" key="4">
    <source>
        <dbReference type="Google" id="ProtNLM"/>
    </source>
</evidence>